<protein>
    <submittedName>
        <fullName evidence="2">Radical SAM protein</fullName>
    </submittedName>
</protein>
<evidence type="ECO:0000313" key="2">
    <source>
        <dbReference type="EMBL" id="HIP17595.1"/>
    </source>
</evidence>
<dbReference type="GO" id="GO:0051536">
    <property type="term" value="F:iron-sulfur cluster binding"/>
    <property type="evidence" value="ECO:0007669"/>
    <property type="project" value="InterPro"/>
</dbReference>
<gene>
    <name evidence="2" type="ORF">EYG76_04805</name>
</gene>
<dbReference type="Gene3D" id="3.80.30.20">
    <property type="entry name" value="tm_1862 like domain"/>
    <property type="match status" value="1"/>
</dbReference>
<name>A0A832YT36_9EURY</name>
<dbReference type="InterPro" id="IPR045784">
    <property type="entry name" value="Radical_SAM_N2"/>
</dbReference>
<reference evidence="2" key="1">
    <citation type="journal article" date="2020" name="ISME J.">
        <title>Gammaproteobacteria mediating utilization of methyl-, sulfur- and petroleum organic compounds in deep ocean hydrothermal plumes.</title>
        <authorList>
            <person name="Zhou Z."/>
            <person name="Liu Y."/>
            <person name="Pan J."/>
            <person name="Cron B.R."/>
            <person name="Toner B.M."/>
            <person name="Anantharaman K."/>
            <person name="Breier J.A."/>
            <person name="Dick G.J."/>
            <person name="Li M."/>
        </authorList>
    </citation>
    <scope>NUCLEOTIDE SEQUENCE</scope>
    <source>
        <strain evidence="2">SZUA-1385</strain>
    </source>
</reference>
<dbReference type="Pfam" id="PF04055">
    <property type="entry name" value="Radical_SAM"/>
    <property type="match status" value="1"/>
</dbReference>
<dbReference type="AlphaFoldDB" id="A0A832YT36"/>
<dbReference type="InterPro" id="IPR058240">
    <property type="entry name" value="rSAM_sf"/>
</dbReference>
<dbReference type="InterPro" id="IPR023404">
    <property type="entry name" value="rSAM_horseshoe"/>
</dbReference>
<dbReference type="PANTHER" id="PTHR42731">
    <property type="entry name" value="SLL1084 PROTEIN"/>
    <property type="match status" value="1"/>
</dbReference>
<dbReference type="SFLD" id="SFLDS00029">
    <property type="entry name" value="Radical_SAM"/>
    <property type="match status" value="1"/>
</dbReference>
<dbReference type="Proteomes" id="UP000605144">
    <property type="component" value="Unassembled WGS sequence"/>
</dbReference>
<dbReference type="SMART" id="SM00729">
    <property type="entry name" value="Elp3"/>
    <property type="match status" value="1"/>
</dbReference>
<dbReference type="SUPFAM" id="SSF102114">
    <property type="entry name" value="Radical SAM enzymes"/>
    <property type="match status" value="1"/>
</dbReference>
<organism evidence="2 3">
    <name type="scientific">Methanothermococcus okinawensis</name>
    <dbReference type="NCBI Taxonomy" id="155863"/>
    <lineage>
        <taxon>Archaea</taxon>
        <taxon>Methanobacteriati</taxon>
        <taxon>Methanobacteriota</taxon>
        <taxon>Methanomada group</taxon>
        <taxon>Methanococci</taxon>
        <taxon>Methanococcales</taxon>
        <taxon>Methanococcaceae</taxon>
        <taxon>Methanothermococcus</taxon>
    </lineage>
</organism>
<dbReference type="EMBL" id="DQSV01000093">
    <property type="protein sequence ID" value="HIP17595.1"/>
    <property type="molecule type" value="Genomic_DNA"/>
</dbReference>
<dbReference type="PANTHER" id="PTHR42731:SF1">
    <property type="entry name" value="RADICAL SAM DOMAIN PROTEIN"/>
    <property type="match status" value="1"/>
</dbReference>
<feature type="domain" description="Radical SAM core" evidence="1">
    <location>
        <begin position="166"/>
        <end position="384"/>
    </location>
</feature>
<proteinExistence type="predicted"/>
<dbReference type="GO" id="GO:0003824">
    <property type="term" value="F:catalytic activity"/>
    <property type="evidence" value="ECO:0007669"/>
    <property type="project" value="InterPro"/>
</dbReference>
<accession>A0A832YT36</accession>
<dbReference type="PROSITE" id="PS51918">
    <property type="entry name" value="RADICAL_SAM"/>
    <property type="match status" value="1"/>
</dbReference>
<dbReference type="InterPro" id="IPR006638">
    <property type="entry name" value="Elp3/MiaA/NifB-like_rSAM"/>
</dbReference>
<dbReference type="Pfam" id="PF19864">
    <property type="entry name" value="Radical_SAM_N2"/>
    <property type="match status" value="1"/>
</dbReference>
<sequence>MKNLALIYPNKFKGGISCLAMHVLYHHLNKYKDIRCDMYFLENYSQIKNKDAIVITLQYENDYFNIVKIIEKLRINNPKAIFIGGGPCSIANPLPLSNFFDAFVIGEIEDSSIMYYLINGERDLKGVYYPEYHGRNREDFKKIKRIYPKRLGIVDYPIVQFTHHSGAYGKAFLLEIGRGCPRRCKFCMAKGIYYPPRFRRLEDLTYLVDEGLKYTEADKVALIAPSVGDYRHILELCQYIRENHNIPISPSSLRADTVSEELLEILDIKTLTIAPEAGSERLRNYIGKDISLEDIERVLEIAKISNIDSIKLYYMVGLPTEEREDIEEIINLSKSIKREFRRVSISINPFIPKPCTEFEKEPFNMESKNNIRYIEKSLRGYGIKVSYENFNSMVVQCVLCRGDASLGNLIREYSKPNQFLKYLKKAGLLSKYLGPWNND</sequence>
<evidence type="ECO:0000259" key="1">
    <source>
        <dbReference type="PROSITE" id="PS51918"/>
    </source>
</evidence>
<comment type="caution">
    <text evidence="2">The sequence shown here is derived from an EMBL/GenBank/DDBJ whole genome shotgun (WGS) entry which is preliminary data.</text>
</comment>
<dbReference type="SFLD" id="SFLDG01082">
    <property type="entry name" value="B12-binding_domain_containing"/>
    <property type="match status" value="1"/>
</dbReference>
<evidence type="ECO:0000313" key="3">
    <source>
        <dbReference type="Proteomes" id="UP000605144"/>
    </source>
</evidence>
<dbReference type="CDD" id="cd01335">
    <property type="entry name" value="Radical_SAM"/>
    <property type="match status" value="1"/>
</dbReference>
<dbReference type="InterPro" id="IPR007197">
    <property type="entry name" value="rSAM"/>
</dbReference>